<name>A0ABU0MQL2_9PROT</name>
<dbReference type="InterPro" id="IPR008258">
    <property type="entry name" value="Transglycosylase_SLT_dom_1"/>
</dbReference>
<evidence type="ECO:0000256" key="1">
    <source>
        <dbReference type="ARBA" id="ARBA00007734"/>
    </source>
</evidence>
<organism evidence="5 6">
    <name type="scientific">Azospirillum picis</name>
    <dbReference type="NCBI Taxonomy" id="488438"/>
    <lineage>
        <taxon>Bacteria</taxon>
        <taxon>Pseudomonadati</taxon>
        <taxon>Pseudomonadota</taxon>
        <taxon>Alphaproteobacteria</taxon>
        <taxon>Rhodospirillales</taxon>
        <taxon>Azospirillaceae</taxon>
        <taxon>Azospirillum</taxon>
    </lineage>
</organism>
<comment type="caution">
    <text evidence="5">The sequence shown here is derived from an EMBL/GenBank/DDBJ whole genome shotgun (WGS) entry which is preliminary data.</text>
</comment>
<feature type="domain" description="Transglycosylase SLT" evidence="4">
    <location>
        <begin position="194"/>
        <end position="291"/>
    </location>
</feature>
<dbReference type="Gene3D" id="1.10.530.10">
    <property type="match status" value="1"/>
</dbReference>
<dbReference type="Proteomes" id="UP001244552">
    <property type="component" value="Unassembled WGS sequence"/>
</dbReference>
<dbReference type="EMBL" id="JAUSVU010000017">
    <property type="protein sequence ID" value="MDQ0535411.1"/>
    <property type="molecule type" value="Genomic_DNA"/>
</dbReference>
<dbReference type="InterPro" id="IPR023346">
    <property type="entry name" value="Lysozyme-like_dom_sf"/>
</dbReference>
<gene>
    <name evidence="5" type="ORF">QO018_004289</name>
</gene>
<sequence>MAIDPYSNPPLLGGSGWTAALALLGAGLQDYGAARQGLQGGGVQALLGMQRLAQADQERKEKKAEEAGQKSAQAALLGGLDPTTGITWDTGRQSQAPDDQKALFMRAFPEAGAKAAAASLFPKPMDPGDRFRTVGDSVVDITTGKPIYQAPPAFSFPGISPAGGGTGGTTTSVQPGPSAGADPAQFPADLDMKIGMMEEKYGLPAGSFRALVQAESGGRPGAVSPKGAVGYTQLMPGTARDLGVNAADPDQNLEGGARYLRQQLDKYGNLDHALVAYNWGPGNADMWIKSGADPARLPAETRAYLGKITGGGASPFQVAQANTGTMTDAAPAAAAPTAGQWVRGIDKNGKHVDVEKNTATGETRPFGGGSMFSGNSVEGQALNQLVESGLLTKEQALTWAAGKTATGPNGQLDFVTPQAMRGGAAPAGGTPGGPAITPVRQGQLAPQDKEAIMEADKSAEAAGSAISALNEALKINRQAFQGSSASTKQWLDRNLLPGEWGGQATTDLENIVGTQALGQLKAIFGAAPTEGERKILLDLQGSIQLSADEREAIFKRAIEAAQTRMQRERGRAQALRSGTYYTEGLPQTAQPAQQGGGRVLRFDAQGNMIP</sequence>
<protein>
    <recommendedName>
        <fullName evidence="4">Transglycosylase SLT domain-containing protein</fullName>
    </recommendedName>
</protein>
<feature type="compositionally biased region" description="Polar residues" evidence="3">
    <location>
        <begin position="84"/>
        <end position="97"/>
    </location>
</feature>
<dbReference type="CDD" id="cd00254">
    <property type="entry name" value="LT-like"/>
    <property type="match status" value="1"/>
</dbReference>
<dbReference type="SUPFAM" id="SSF53955">
    <property type="entry name" value="Lysozyme-like"/>
    <property type="match status" value="1"/>
</dbReference>
<accession>A0ABU0MQL2</accession>
<evidence type="ECO:0000256" key="3">
    <source>
        <dbReference type="SAM" id="MobiDB-lite"/>
    </source>
</evidence>
<dbReference type="Pfam" id="PF01464">
    <property type="entry name" value="SLT"/>
    <property type="match status" value="1"/>
</dbReference>
<feature type="compositionally biased region" description="Basic and acidic residues" evidence="3">
    <location>
        <begin position="59"/>
        <end position="68"/>
    </location>
</feature>
<dbReference type="PANTHER" id="PTHR37423:SF2">
    <property type="entry name" value="MEMBRANE-BOUND LYTIC MUREIN TRANSGLYCOSYLASE C"/>
    <property type="match status" value="1"/>
</dbReference>
<dbReference type="RefSeq" id="WP_209985973.1">
    <property type="nucleotide sequence ID" value="NZ_JAGINO010000017.1"/>
</dbReference>
<keyword evidence="6" id="KW-1185">Reference proteome</keyword>
<reference evidence="5 6" key="1">
    <citation type="submission" date="2023-07" db="EMBL/GenBank/DDBJ databases">
        <title>Genomic Encyclopedia of Type Strains, Phase IV (KMG-IV): sequencing the most valuable type-strain genomes for metagenomic binning, comparative biology and taxonomic classification.</title>
        <authorList>
            <person name="Goeker M."/>
        </authorList>
    </citation>
    <scope>NUCLEOTIDE SEQUENCE [LARGE SCALE GENOMIC DNA]</scope>
    <source>
        <strain evidence="5 6">DSM 19922</strain>
    </source>
</reference>
<evidence type="ECO:0000259" key="4">
    <source>
        <dbReference type="Pfam" id="PF01464"/>
    </source>
</evidence>
<feature type="region of interest" description="Disordered" evidence="3">
    <location>
        <begin position="59"/>
        <end position="97"/>
    </location>
</feature>
<feature type="region of interest" description="Disordered" evidence="3">
    <location>
        <begin position="160"/>
        <end position="185"/>
    </location>
</feature>
<dbReference type="PANTHER" id="PTHR37423">
    <property type="entry name" value="SOLUBLE LYTIC MUREIN TRANSGLYCOSYLASE-RELATED"/>
    <property type="match status" value="1"/>
</dbReference>
<evidence type="ECO:0000256" key="2">
    <source>
        <dbReference type="ARBA" id="ARBA00009387"/>
    </source>
</evidence>
<evidence type="ECO:0000313" key="5">
    <source>
        <dbReference type="EMBL" id="MDQ0535411.1"/>
    </source>
</evidence>
<evidence type="ECO:0000313" key="6">
    <source>
        <dbReference type="Proteomes" id="UP001244552"/>
    </source>
</evidence>
<proteinExistence type="inferred from homology"/>
<comment type="similarity">
    <text evidence="1">Belongs to the transglycosylase Slt family.</text>
</comment>
<comment type="similarity">
    <text evidence="2">Belongs to the virb1 family.</text>
</comment>